<evidence type="ECO:0000313" key="3">
    <source>
        <dbReference type="Proteomes" id="UP000324222"/>
    </source>
</evidence>
<feature type="compositionally biased region" description="Basic residues" evidence="1">
    <location>
        <begin position="1"/>
        <end position="10"/>
    </location>
</feature>
<accession>A0A5B7FYT0</accession>
<reference evidence="2 3" key="1">
    <citation type="submission" date="2019-05" db="EMBL/GenBank/DDBJ databases">
        <title>Another draft genome of Portunus trituberculatus and its Hox gene families provides insights of decapod evolution.</title>
        <authorList>
            <person name="Jeong J.-H."/>
            <person name="Song I."/>
            <person name="Kim S."/>
            <person name="Choi T."/>
            <person name="Kim D."/>
            <person name="Ryu S."/>
            <person name="Kim W."/>
        </authorList>
    </citation>
    <scope>NUCLEOTIDE SEQUENCE [LARGE SCALE GENOMIC DNA]</scope>
    <source>
        <tissue evidence="2">Muscle</tissue>
    </source>
</reference>
<dbReference type="EMBL" id="VSRR010009239">
    <property type="protein sequence ID" value="MPC50028.1"/>
    <property type="molecule type" value="Genomic_DNA"/>
</dbReference>
<name>A0A5B7FYT0_PORTR</name>
<dbReference type="AlphaFoldDB" id="A0A5B7FYT0"/>
<organism evidence="2 3">
    <name type="scientific">Portunus trituberculatus</name>
    <name type="common">Swimming crab</name>
    <name type="synonym">Neptunus trituberculatus</name>
    <dbReference type="NCBI Taxonomy" id="210409"/>
    <lineage>
        <taxon>Eukaryota</taxon>
        <taxon>Metazoa</taxon>
        <taxon>Ecdysozoa</taxon>
        <taxon>Arthropoda</taxon>
        <taxon>Crustacea</taxon>
        <taxon>Multicrustacea</taxon>
        <taxon>Malacostraca</taxon>
        <taxon>Eumalacostraca</taxon>
        <taxon>Eucarida</taxon>
        <taxon>Decapoda</taxon>
        <taxon>Pleocyemata</taxon>
        <taxon>Brachyura</taxon>
        <taxon>Eubrachyura</taxon>
        <taxon>Portunoidea</taxon>
        <taxon>Portunidae</taxon>
        <taxon>Portuninae</taxon>
        <taxon>Portunus</taxon>
    </lineage>
</organism>
<sequence>MRGRKRRTSRRQVVGRWKGVPESLNSHVLTPGNHEALHLALQPSDPLRKTKSPVQRLPGTDVRVPKCWAASSLCEFD</sequence>
<protein>
    <submittedName>
        <fullName evidence="2">Uncharacterized protein</fullName>
    </submittedName>
</protein>
<gene>
    <name evidence="2" type="ORF">E2C01_043847</name>
</gene>
<comment type="caution">
    <text evidence="2">The sequence shown here is derived from an EMBL/GenBank/DDBJ whole genome shotgun (WGS) entry which is preliminary data.</text>
</comment>
<evidence type="ECO:0000313" key="2">
    <source>
        <dbReference type="EMBL" id="MPC50028.1"/>
    </source>
</evidence>
<keyword evidence="3" id="KW-1185">Reference proteome</keyword>
<dbReference type="Proteomes" id="UP000324222">
    <property type="component" value="Unassembled WGS sequence"/>
</dbReference>
<proteinExistence type="predicted"/>
<evidence type="ECO:0000256" key="1">
    <source>
        <dbReference type="SAM" id="MobiDB-lite"/>
    </source>
</evidence>
<feature type="region of interest" description="Disordered" evidence="1">
    <location>
        <begin position="1"/>
        <end position="29"/>
    </location>
</feature>